<dbReference type="RefSeq" id="WP_147300330.1">
    <property type="nucleotide sequence ID" value="NZ_QNUL01000002.1"/>
</dbReference>
<keyword evidence="1" id="KW-0472">Membrane</keyword>
<dbReference type="Gene3D" id="2.60.120.1440">
    <property type="match status" value="1"/>
</dbReference>
<evidence type="ECO:0000313" key="4">
    <source>
        <dbReference type="Proteomes" id="UP000256373"/>
    </source>
</evidence>
<feature type="transmembrane region" description="Helical" evidence="1">
    <location>
        <begin position="52"/>
        <end position="70"/>
    </location>
</feature>
<keyword evidence="1" id="KW-1133">Transmembrane helix</keyword>
<dbReference type="PANTHER" id="PTHR30273">
    <property type="entry name" value="PERIPLASMIC SIGNAL SENSOR AND SIGMA FACTOR ACTIVATOR FECR-RELATED"/>
    <property type="match status" value="1"/>
</dbReference>
<dbReference type="Gene3D" id="3.55.50.30">
    <property type="match status" value="1"/>
</dbReference>
<reference evidence="3 4" key="1">
    <citation type="submission" date="2018-07" db="EMBL/GenBank/DDBJ databases">
        <title>Dyadobacter roseus sp. nov., isolated from rose rhizosphere soil.</title>
        <authorList>
            <person name="Chen L."/>
        </authorList>
    </citation>
    <scope>NUCLEOTIDE SEQUENCE [LARGE SCALE GENOMIC DNA]</scope>
    <source>
        <strain evidence="3 4">RS19</strain>
    </source>
</reference>
<proteinExistence type="predicted"/>
<dbReference type="InterPro" id="IPR006860">
    <property type="entry name" value="FecR"/>
</dbReference>
<keyword evidence="1" id="KW-0812">Transmembrane</keyword>
<evidence type="ECO:0000259" key="2">
    <source>
        <dbReference type="Pfam" id="PF04773"/>
    </source>
</evidence>
<dbReference type="EMBL" id="QNUL01000002">
    <property type="protein sequence ID" value="REA63647.1"/>
    <property type="molecule type" value="Genomic_DNA"/>
</dbReference>
<gene>
    <name evidence="3" type="ORF">DSL64_04195</name>
</gene>
<evidence type="ECO:0000313" key="3">
    <source>
        <dbReference type="EMBL" id="REA63647.1"/>
    </source>
</evidence>
<dbReference type="PANTHER" id="PTHR30273:SF2">
    <property type="entry name" value="PROTEIN FECR"/>
    <property type="match status" value="1"/>
</dbReference>
<dbReference type="GO" id="GO:0016989">
    <property type="term" value="F:sigma factor antagonist activity"/>
    <property type="evidence" value="ECO:0007669"/>
    <property type="project" value="TreeGrafter"/>
</dbReference>
<organism evidence="3 4">
    <name type="scientific">Dyadobacter luteus</name>
    <dbReference type="NCBI Taxonomy" id="2259619"/>
    <lineage>
        <taxon>Bacteria</taxon>
        <taxon>Pseudomonadati</taxon>
        <taxon>Bacteroidota</taxon>
        <taxon>Cytophagia</taxon>
        <taxon>Cytophagales</taxon>
        <taxon>Spirosomataceae</taxon>
        <taxon>Dyadobacter</taxon>
    </lineage>
</organism>
<dbReference type="OrthoDB" id="1452822at2"/>
<sequence length="295" mass="33428">MERYFRRAEKDLFKAETSYMANESEVNESIYEKLNARIQARETRRVISLRRLPIAAAASIILVAGITLFFQRKAPVSSFQTLQNNSRQAQLSYLPDSSKVWLNTGSTIRYIAGFQGASREILLDGEAYFEVKRNELKPFVVKSHGIKTQVLGTRFNVKAYAQMNRVAVTVISGKVGVGLEDKQQSSVFLKANQQAVYDKASRNLSQIDDLNAHEQISWQSGRLVFFNTPLPEVLLGIFHKYGKKINSSADFDRCRIYFELSDETFAEMLILLEKLTESKVKTINGVYQLTGKGCL</sequence>
<dbReference type="Proteomes" id="UP000256373">
    <property type="component" value="Unassembled WGS sequence"/>
</dbReference>
<evidence type="ECO:0000256" key="1">
    <source>
        <dbReference type="SAM" id="Phobius"/>
    </source>
</evidence>
<protein>
    <recommendedName>
        <fullName evidence="2">FecR protein domain-containing protein</fullName>
    </recommendedName>
</protein>
<dbReference type="Pfam" id="PF04773">
    <property type="entry name" value="FecR"/>
    <property type="match status" value="1"/>
</dbReference>
<name>A0A3D8YG47_9BACT</name>
<comment type="caution">
    <text evidence="3">The sequence shown here is derived from an EMBL/GenBank/DDBJ whole genome shotgun (WGS) entry which is preliminary data.</text>
</comment>
<dbReference type="AlphaFoldDB" id="A0A3D8YG47"/>
<dbReference type="InterPro" id="IPR012373">
    <property type="entry name" value="Ferrdict_sens_TM"/>
</dbReference>
<keyword evidence="4" id="KW-1185">Reference proteome</keyword>
<dbReference type="PIRSF" id="PIRSF018266">
    <property type="entry name" value="FecR"/>
    <property type="match status" value="1"/>
</dbReference>
<feature type="domain" description="FecR protein" evidence="2">
    <location>
        <begin position="92"/>
        <end position="175"/>
    </location>
</feature>
<accession>A0A3D8YG47</accession>